<dbReference type="AlphaFoldDB" id="A0A3P7KCI1"/>
<accession>A0A3P7KCI1</accession>
<dbReference type="GO" id="GO:0010468">
    <property type="term" value="P:regulation of gene expression"/>
    <property type="evidence" value="ECO:0007669"/>
    <property type="project" value="TreeGrafter"/>
</dbReference>
<keyword evidence="9" id="KW-1185">Reference proteome</keyword>
<comment type="pathway">
    <text evidence="1">Cofactor biosynthesis; ubiquinone biosynthesis.</text>
</comment>
<sequence>MNRIFYRAAHTAAARKALLEKIIRVDHAGELGADRIYAGQMAVLGDSSVGSVIKKMWDEEREHLDIMEKLAVKHNVPHTAFSPIFAAAAYALGK</sequence>
<keyword evidence="2" id="KW-0831">Ubiquinone biosynthesis</keyword>
<dbReference type="PANTHER" id="PTHR11237:SF4">
    <property type="entry name" value="5-DEMETHOXYUBIQUINONE HYDROXYLASE, MITOCHONDRIAL"/>
    <property type="match status" value="1"/>
</dbReference>
<evidence type="ECO:0000256" key="3">
    <source>
        <dbReference type="ARBA" id="ARBA00022723"/>
    </source>
</evidence>
<reference evidence="8 9" key="1">
    <citation type="submission" date="2018-11" db="EMBL/GenBank/DDBJ databases">
        <authorList>
            <consortium name="Pathogen Informatics"/>
        </authorList>
    </citation>
    <scope>NUCLEOTIDE SEQUENCE [LARGE SCALE GENOMIC DNA]</scope>
</reference>
<dbReference type="PANTHER" id="PTHR11237">
    <property type="entry name" value="COENZYME Q10 BIOSYNTHESIS PROTEIN 7"/>
    <property type="match status" value="1"/>
</dbReference>
<gene>
    <name evidence="8" type="ORF">SVUK_LOCUS20975</name>
</gene>
<evidence type="ECO:0000256" key="5">
    <source>
        <dbReference type="ARBA" id="ARBA00023004"/>
    </source>
</evidence>
<dbReference type="Proteomes" id="UP000270094">
    <property type="component" value="Unassembled WGS sequence"/>
</dbReference>
<dbReference type="OrthoDB" id="275371at2759"/>
<dbReference type="GO" id="GO:0006744">
    <property type="term" value="P:ubiquinone biosynthetic process"/>
    <property type="evidence" value="ECO:0007669"/>
    <property type="project" value="UniProtKB-KW"/>
</dbReference>
<dbReference type="GO" id="GO:0008682">
    <property type="term" value="F:3-demethoxyubiquinol 3-hydroxylase activity"/>
    <property type="evidence" value="ECO:0007669"/>
    <property type="project" value="TreeGrafter"/>
</dbReference>
<evidence type="ECO:0000313" key="8">
    <source>
        <dbReference type="EMBL" id="VDM85977.1"/>
    </source>
</evidence>
<dbReference type="GO" id="GO:0005634">
    <property type="term" value="C:nucleus"/>
    <property type="evidence" value="ECO:0007669"/>
    <property type="project" value="TreeGrafter"/>
</dbReference>
<organism evidence="8 9">
    <name type="scientific">Strongylus vulgaris</name>
    <name type="common">Blood worm</name>
    <dbReference type="NCBI Taxonomy" id="40348"/>
    <lineage>
        <taxon>Eukaryota</taxon>
        <taxon>Metazoa</taxon>
        <taxon>Ecdysozoa</taxon>
        <taxon>Nematoda</taxon>
        <taxon>Chromadorea</taxon>
        <taxon>Rhabditida</taxon>
        <taxon>Rhabditina</taxon>
        <taxon>Rhabditomorpha</taxon>
        <taxon>Strongyloidea</taxon>
        <taxon>Strongylidae</taxon>
        <taxon>Strongylus</taxon>
    </lineage>
</organism>
<name>A0A3P7KCI1_STRVU</name>
<keyword evidence="4" id="KW-0560">Oxidoreductase</keyword>
<dbReference type="InterPro" id="IPR011566">
    <property type="entry name" value="Ubq_synth_Coq7"/>
</dbReference>
<keyword evidence="7" id="KW-0472">Membrane</keyword>
<dbReference type="InterPro" id="IPR009078">
    <property type="entry name" value="Ferritin-like_SF"/>
</dbReference>
<evidence type="ECO:0008006" key="10">
    <source>
        <dbReference type="Google" id="ProtNLM"/>
    </source>
</evidence>
<protein>
    <recommendedName>
        <fullName evidence="10">Ubiquinone biosynthesis protein COQ7</fullName>
    </recommendedName>
</protein>
<evidence type="ECO:0000256" key="7">
    <source>
        <dbReference type="ARBA" id="ARBA00023136"/>
    </source>
</evidence>
<dbReference type="EMBL" id="UYYB01148145">
    <property type="protein sequence ID" value="VDM85977.1"/>
    <property type="molecule type" value="Genomic_DNA"/>
</dbReference>
<dbReference type="GO" id="GO:0008340">
    <property type="term" value="P:determination of adult lifespan"/>
    <property type="evidence" value="ECO:0007669"/>
    <property type="project" value="TreeGrafter"/>
</dbReference>
<keyword evidence="6" id="KW-0503">Monooxygenase</keyword>
<dbReference type="GO" id="GO:2000377">
    <property type="term" value="P:regulation of reactive oxygen species metabolic process"/>
    <property type="evidence" value="ECO:0007669"/>
    <property type="project" value="TreeGrafter"/>
</dbReference>
<keyword evidence="5" id="KW-0408">Iron</keyword>
<evidence type="ECO:0000256" key="6">
    <source>
        <dbReference type="ARBA" id="ARBA00023033"/>
    </source>
</evidence>
<proteinExistence type="predicted"/>
<dbReference type="SUPFAM" id="SSF47240">
    <property type="entry name" value="Ferritin-like"/>
    <property type="match status" value="1"/>
</dbReference>
<dbReference type="Pfam" id="PF03232">
    <property type="entry name" value="COQ7"/>
    <property type="match status" value="1"/>
</dbReference>
<evidence type="ECO:0000256" key="4">
    <source>
        <dbReference type="ARBA" id="ARBA00023002"/>
    </source>
</evidence>
<evidence type="ECO:0000256" key="1">
    <source>
        <dbReference type="ARBA" id="ARBA00004749"/>
    </source>
</evidence>
<evidence type="ECO:0000256" key="2">
    <source>
        <dbReference type="ARBA" id="ARBA00022688"/>
    </source>
</evidence>
<dbReference type="GO" id="GO:0005743">
    <property type="term" value="C:mitochondrial inner membrane"/>
    <property type="evidence" value="ECO:0007669"/>
    <property type="project" value="TreeGrafter"/>
</dbReference>
<evidence type="ECO:0000313" key="9">
    <source>
        <dbReference type="Proteomes" id="UP000270094"/>
    </source>
</evidence>
<keyword evidence="3" id="KW-0479">Metal-binding</keyword>
<dbReference type="GO" id="GO:0046872">
    <property type="term" value="F:metal ion binding"/>
    <property type="evidence" value="ECO:0007669"/>
    <property type="project" value="UniProtKB-KW"/>
</dbReference>